<comment type="caution">
    <text evidence="2">The sequence shown here is derived from an EMBL/GenBank/DDBJ whole genome shotgun (WGS) entry which is preliminary data.</text>
</comment>
<feature type="domain" description="Sulfotransferase" evidence="1">
    <location>
        <begin position="88"/>
        <end position="239"/>
    </location>
</feature>
<dbReference type="Pfam" id="PF00685">
    <property type="entry name" value="Sulfotransfer_1"/>
    <property type="match status" value="1"/>
</dbReference>
<dbReference type="InterPro" id="IPR027417">
    <property type="entry name" value="P-loop_NTPase"/>
</dbReference>
<organism evidence="2 3">
    <name type="scientific">Thermoanaerobaculum aquaticum</name>
    <dbReference type="NCBI Taxonomy" id="1312852"/>
    <lineage>
        <taxon>Bacteria</taxon>
        <taxon>Pseudomonadati</taxon>
        <taxon>Acidobacteriota</taxon>
        <taxon>Thermoanaerobaculia</taxon>
        <taxon>Thermoanaerobaculales</taxon>
        <taxon>Thermoanaerobaculaceae</taxon>
        <taxon>Thermoanaerobaculum</taxon>
    </lineage>
</organism>
<dbReference type="STRING" id="1312852.EG19_07760"/>
<proteinExistence type="predicted"/>
<dbReference type="Proteomes" id="UP000027284">
    <property type="component" value="Unassembled WGS sequence"/>
</dbReference>
<reference evidence="2 3" key="1">
    <citation type="submission" date="2014-04" db="EMBL/GenBank/DDBJ databases">
        <title>The Genome Sequence of Thermoanaerobaculum aquaticum MP-01, The First Cultivated Group 23 Acidobacterium.</title>
        <authorList>
            <person name="Stamps B.W."/>
            <person name="Losey N.A."/>
            <person name="Lawson P.A."/>
            <person name="Stevenson B.S."/>
        </authorList>
    </citation>
    <scope>NUCLEOTIDE SEQUENCE [LARGE SCALE GENOMIC DNA]</scope>
    <source>
        <strain evidence="2 3">MP-01</strain>
    </source>
</reference>
<dbReference type="InterPro" id="IPR000863">
    <property type="entry name" value="Sulfotransferase_dom"/>
</dbReference>
<feature type="non-terminal residue" evidence="2">
    <location>
        <position position="249"/>
    </location>
</feature>
<keyword evidence="3" id="KW-1185">Reference proteome</keyword>
<evidence type="ECO:0000313" key="3">
    <source>
        <dbReference type="Proteomes" id="UP000027284"/>
    </source>
</evidence>
<evidence type="ECO:0000259" key="1">
    <source>
        <dbReference type="Pfam" id="PF00685"/>
    </source>
</evidence>
<dbReference type="AlphaFoldDB" id="A0A062XKL5"/>
<dbReference type="EMBL" id="JMFG01000032">
    <property type="protein sequence ID" value="KDA53092.1"/>
    <property type="molecule type" value="Genomic_DNA"/>
</dbReference>
<dbReference type="Gene3D" id="3.40.50.300">
    <property type="entry name" value="P-loop containing nucleotide triphosphate hydrolases"/>
    <property type="match status" value="1"/>
</dbReference>
<name>A0A062XKL5_9BACT</name>
<sequence length="249" mass="28915">MQEPSLTSAGYPSPTWPTIFHVTHWKAGSQWIYRILLDCCADRIVPPELENAQFLKKPIESGKVYPTVYVTRDEYFSVDLPEHSYRFVVIRDLRDTLVSAYFSIRFSHPTISPYLEEQRNILNSISFEDGLLYLMDEFLPGCAAIVSSWVDSGERVIRYEDLLERDVQILESVLLDKCHLPVSRERLREAVEANRFERITGGRPRGQEDVMAHERKAVPGDWKTYFTPRVTEAFKERYGIVLVTSGYER</sequence>
<accession>A0A062XKL5</accession>
<protein>
    <recommendedName>
        <fullName evidence="1">Sulfotransferase domain-containing protein</fullName>
    </recommendedName>
</protein>
<dbReference type="SUPFAM" id="SSF52540">
    <property type="entry name" value="P-loop containing nucleoside triphosphate hydrolases"/>
    <property type="match status" value="1"/>
</dbReference>
<gene>
    <name evidence="2" type="ORF">EG19_07760</name>
</gene>
<dbReference type="GO" id="GO:0008146">
    <property type="term" value="F:sulfotransferase activity"/>
    <property type="evidence" value="ECO:0007669"/>
    <property type="project" value="InterPro"/>
</dbReference>
<evidence type="ECO:0000313" key="2">
    <source>
        <dbReference type="EMBL" id="KDA53092.1"/>
    </source>
</evidence>